<keyword evidence="2" id="KW-1133">Transmembrane helix</keyword>
<gene>
    <name evidence="4" type="ORF">LOD99_10086</name>
</gene>
<dbReference type="EMBL" id="JAKMXF010000017">
    <property type="protein sequence ID" value="KAI6661265.1"/>
    <property type="molecule type" value="Genomic_DNA"/>
</dbReference>
<evidence type="ECO:0000313" key="5">
    <source>
        <dbReference type="Proteomes" id="UP001165289"/>
    </source>
</evidence>
<evidence type="ECO:0000259" key="3">
    <source>
        <dbReference type="SMART" id="SM01220"/>
    </source>
</evidence>
<feature type="region of interest" description="Disordered" evidence="1">
    <location>
        <begin position="1103"/>
        <end position="1122"/>
    </location>
</feature>
<dbReference type="SMART" id="SM01220">
    <property type="entry name" value="FSA_C"/>
    <property type="match status" value="1"/>
</dbReference>
<evidence type="ECO:0000256" key="2">
    <source>
        <dbReference type="SAM" id="Phobius"/>
    </source>
</evidence>
<evidence type="ECO:0000256" key="1">
    <source>
        <dbReference type="SAM" id="MobiDB-lite"/>
    </source>
</evidence>
<feature type="compositionally biased region" description="Polar residues" evidence="1">
    <location>
        <begin position="1109"/>
        <end position="1120"/>
    </location>
</feature>
<evidence type="ECO:0000313" key="4">
    <source>
        <dbReference type="EMBL" id="KAI6661265.1"/>
    </source>
</evidence>
<comment type="caution">
    <text evidence="4">The sequence shown here is derived from an EMBL/GenBank/DDBJ whole genome shotgun (WGS) entry which is preliminary data.</text>
</comment>
<name>A0AAV7KK06_9METZ</name>
<dbReference type="PANTHER" id="PTHR31640:SF1">
    <property type="entry name" value="BRIDGE-LIKE LIPID TRANSFER PROTEIN FAMILY MEMBER 1"/>
    <property type="match status" value="1"/>
</dbReference>
<protein>
    <recommendedName>
        <fullName evidence="3">Bridge-like lipid transfer protein family member 1 C-terminal domain-containing protein</fullName>
    </recommendedName>
</protein>
<keyword evidence="2" id="KW-0812">Transmembrane</keyword>
<dbReference type="Proteomes" id="UP001165289">
    <property type="component" value="Unassembled WGS sequence"/>
</dbReference>
<dbReference type="Pfam" id="PF25040">
    <property type="entry name" value="BLTP1_C"/>
    <property type="match status" value="4"/>
</dbReference>
<keyword evidence="5" id="KW-1185">Reference proteome</keyword>
<feature type="compositionally biased region" description="Basic and acidic residues" evidence="1">
    <location>
        <begin position="2634"/>
        <end position="2644"/>
    </location>
</feature>
<feature type="transmembrane region" description="Helical" evidence="2">
    <location>
        <begin position="16"/>
        <end position="35"/>
    </location>
</feature>
<feature type="domain" description="Bridge-like lipid transfer protein family member 1 C-terminal" evidence="3">
    <location>
        <begin position="3078"/>
        <end position="3642"/>
    </location>
</feature>
<organism evidence="4 5">
    <name type="scientific">Oopsacas minuta</name>
    <dbReference type="NCBI Taxonomy" id="111878"/>
    <lineage>
        <taxon>Eukaryota</taxon>
        <taxon>Metazoa</taxon>
        <taxon>Porifera</taxon>
        <taxon>Hexactinellida</taxon>
        <taxon>Hexasterophora</taxon>
        <taxon>Lyssacinosida</taxon>
        <taxon>Leucopsacidae</taxon>
        <taxon>Oopsacas</taxon>
    </lineage>
</organism>
<dbReference type="InterPro" id="IPR047104">
    <property type="entry name" value="BLTP1_N"/>
</dbReference>
<dbReference type="InterPro" id="IPR056742">
    <property type="entry name" value="BLTP1_C"/>
</dbReference>
<sequence>MQNISLSSLPSRRDDILLILVICSILLLLIYLHILQRIIARIISFLINIYLRKNNSSLFISSFTYSPLTGRVVLYRLRYATNSYCIRCDYVGVGLNWRLFFTKSADLTNTSLVILNLKGLYYHLYYREETYTRLKNIFSQLDKSTSLEEIEITKENYSRFFPYYYKVYFQVTNGLLLFGNSSIPKVLAFQFKTAFGTFSTEPTSSLEDPYKRMFVARTKSMKIVLLPSCANSPVTKSPFTELIPDKENTFLDTNVFIIKYKYDEPGIAHDVTLPPPEYTCSVWVSPNAHIYYSPWTNLHRLALQRMFFPWDYCMRDVDPVPVQGRKRIYNNFLVSFQILTESDANLQLHIGFSDPKSAANYSLLNISCANTSRLTIDYPWRETELGNTPRIFGTVNNVHVFSPTYTMHEIAEVKVFQFNLSMHFPRKWNGLQKWIYDFNVEHARINFVFTHLDFFDALLEDWNSLPDKPPDIQTFVPLNWQIDAKFNCFQIFTFLNQYNWINTIPGSKDNTLLAFIGKRGRIKANFPFIDYHPMRQEITFSAMGENMIGRLFIPHSLSVRDSIFSLNECNKDRWTWPTLSEPVSACQECVIDSHIGDAFEEDWITLGMGPFLMIDCSFTYTPETHHDQANSEPNNLKIFVDITDLLARLYGSLINILLSLKENYPGEYQIHQPYTESGPAIPYGGIPIPGKGTVSPLEVELVFNLKQAQLELPNFPNPWDNDCPILPSLYANFIEISFHRIIDQSSIRIITDPIFMTGGSSKQRDQDLVEMGFGFTEKVEFYGQSMLGQTNGEWQEYAWLVGAKLGPIISVCSLSQLSEIVSWLQTAFYHATATEDSYVYPKHQYCAGEQDIEMPGSKLKYQFILLEVEKVDFTIFQDCGASLLIEMPSLTLEFCNLHTCSYSHGLSLLIQSLTVSVLIPSILSADWVEVGYANIGQILVQSEMKLVENQSIEKQRAFLTQADVAKHLWFLYPEKAKLDSNKRILCGCKGGCFYLGSDVMSSVIDWLPHLKMSREIRRAPLSDYLDFLTPPIGNEVHSFSNLNSLFGFLLRSFYKTELGVSEAESSSAIERFQSINTNSTDSNELTSETASFCSAFSHLPSVTDGDSRVSLNSDDSNHTSIPEELPVPESFLSQFRLKVRFLNTNTTYHLFQMMHDIRQVNPDYFHDAHKDVYQTEIDPLTVDAFITNPLPHRRLKFSLPHFSDCKTARLTLHPNIMNIPTENQARSEPSESNTMMSLQISIIQNVDIYATTSVFKAITTLLESVQDTLITPHPLHLLNRVRNDFISENSSSSDLIKLSEVKNESFSISIFINPDVNLFFTLVRNTPIYHDFDTRNNSDEKRRFTFYSFISVVISSSLLQIQVSTSSSSRNDITASLPDTSLLTNQGIRAGFHLSILSLLLQSGLLFCLQPEYTSESISQAFEHIPSKQTKYKFHTPGEGKFISLSQFETGLDEILVTGCIKQSSDKKLKFVSKWWSLLSRTDSLYGSLDARCAGFFFHLPCARDVDLIKKHIAPSWITTLILFVDEVHSEVMPVLSYAKELIELRKSWSQDIFISLAAVTLGHDFRKKQVSPFFDEKSRYLHSCLGLEFLNIIQSIFLIEKESTVLEHIPSKLTKKYKIRILDSLFANFIFRKLSYNSINFDIDINRKEFIKFFSSTSWRDKLFILFGSFENIFTQFDFIPNNFKSELTAVNVYIRIQKLVVLISQNPQRRSLVIPEPTPLLSIEPVVSSIKVNNDSPLCRIPRYYVGKNDEPQKRLKLHITSTICISKLVLHFEVEDMILIYTSILGLKTHLTTMRDEFPSGIRTDPHQLTMSILKASNRMWHDWANNWIDMNDQLEEIKQSTPFRYSTFSNPRFRSAPTNITNTLLSPLHKTTRYEQIRISDIESGSGSNATTSSDNYISPYEGENNLNLFFALQIDNVSIFSPDEVNFNLSFESITLSSLVKSNIHHSKNTLSIHDDFTSLLTIGVGKGKLYITDADTHADLLQSRLKPFQGIAMVTLKNGYQERGLLPSLEHLHYMLHLNINDLKINILRPPDLLFDSISKIAVKLVHDISTIVNSYYSLEMENPMYARRKKRENTFSPNFFYDPSLPFNLPSGSILLDFNSAVLNIEALESISLQYEFSGFRISLATAPQNMRLSVLIDLHVILAISKITGNPLDTLNIPKIETVFEVKSLKPITFIPTLSIQSINLYFSVDLINQITALIIAYMYESRKLYYDLKPYLPKTSYEDSTLHPQSEMPVQVREATFSILDLLHSVKIHLDPINVSLTSSALTMRLATTTIDINIKNPNAFNYRRNLNKIQSGKFILMEKIQFDISLTLSIRYNPRAEPHELAYFRTRILTEDSISSDVHENIGDISHFEEYSNSKHLFLLTIVSPHLYLPTFAMENIFTYIIHWHGGYLFWQRQVRHHDYTAGNITPTIPVRTYPERVNPTPSFFDFFSSTIFMITIKDLGICIPVTYQARLSPNVPIHAFLCTVAHTSVSALFGKRSGAVGTFKDFRLGFQSQFNPSHGIWSITNVRTTRPLNSGCVEQGTCKLCFTYSLEDYMNQGKRDRVQVRLVFDMAGFESHMDSGIGFYLPALIKSITNVASGIEAVQESTSYDAQGSLRRTSFIQEESVSRSQARSGVSGTITERRHTQKSDQGDWANPNLSDKEFSSLVSDTIRNTPSQLSSQGSDKLFSEDDITPRKQDDLVGFLQAIDLDVNISIKIAHGKVLIDSTERNQGMEETKLYKRFASYPLFHNPSIISSNYSSDEASGNDYNHHAFSESSTLYIPGLDISVSYNSSIHKDKNYVSGSSIGDSTMPASPPCLKSLPARLHALVMIRSVPREMRILPTLIEFLDKITQPISNFAQSTSFLLGAGSSVPPSDHQPNILADDTPSSEFFPIDVLISIQLQPMIVKLSCLPISRVEAILQTPQIDIMSSFTIYKQRDPDFETSFSFKLLRSYLHQHDILNLYFMTNFNLTFYLSKLSLSVSSYLQTTQEESNQSKTRDALRVQLDRAKFNLFRRKANYSLDTDYNSFPVSTIDFSLVAVIGKLFFKYDMRRLTDVTTFRKCWYRQGFMNLIFLGANLANAHPSEPKPPKVKEVNAIESASIVIFSLQIRECEVVCNLADLMGDCDFNTKSLTINGHMGHRAQNLMLLSIKVLMEQAKFLAQGGVIAGNTGLDNANFYLSISKSQIHKLPSHRLSFDVFSFDGRLKYMGLTVLTLETCEIKTIGRDSWDETLGDLTLKLHFDIEWKLFRMMLTRSTSDSILKIFERLQRFVDEQQRRSRKMLARLLPKDRPPVVASLMAKMENEKKLEPPINKLFSVSWLWAVENGVFRLIENLGFTFSTCADLHLGGNVNISGGGFAIAFSPSDNFLIDTWTVISVTGLLIKFNTVAIPGLMLKDRTGTDSVNSFAQRICQQSFRIELLDRETGGAFEEKAGVYKVVRTKGPVPPADTSTRGWLDYTCIESKLRICPQREQSETSKYKTKTSPIPILSFPSCFIQLISDHFCIGNIDTKDIQTRVECNFDSSFYGEVAVTTNVDLYLFLHDLFKVYIQRLKVIAEKQTDEKPKQTTSDSPVDTRTFICDFWHLEPMLNVMSMVSWGSGSVNPHIDWLLDKLSLNKARTTIPKCIQRGAMDPIDHLLSLFLKRLLLFSAGKKSFSDMLDSN</sequence>
<feature type="compositionally biased region" description="Polar residues" evidence="1">
    <location>
        <begin position="2619"/>
        <end position="2633"/>
    </location>
</feature>
<accession>A0AAV7KK06</accession>
<reference evidence="4 5" key="1">
    <citation type="journal article" date="2023" name="BMC Biol.">
        <title>The compact genome of the sponge Oopsacas minuta (Hexactinellida) is lacking key metazoan core genes.</title>
        <authorList>
            <person name="Santini S."/>
            <person name="Schenkelaars Q."/>
            <person name="Jourda C."/>
            <person name="Duchesne M."/>
            <person name="Belahbib H."/>
            <person name="Rocher C."/>
            <person name="Selva M."/>
            <person name="Riesgo A."/>
            <person name="Vervoort M."/>
            <person name="Leys S.P."/>
            <person name="Kodjabachian L."/>
            <person name="Le Bivic A."/>
            <person name="Borchiellini C."/>
            <person name="Claverie J.M."/>
            <person name="Renard E."/>
        </authorList>
    </citation>
    <scope>NUCLEOTIDE SEQUENCE [LARGE SCALE GENOMIC DNA]</scope>
    <source>
        <strain evidence="4">SPO-2</strain>
    </source>
</reference>
<dbReference type="GO" id="GO:0048488">
    <property type="term" value="P:synaptic vesicle endocytosis"/>
    <property type="evidence" value="ECO:0007669"/>
    <property type="project" value="TreeGrafter"/>
</dbReference>
<dbReference type="Pfam" id="PF20413">
    <property type="entry name" value="BLTP1_N"/>
    <property type="match status" value="1"/>
</dbReference>
<dbReference type="PANTHER" id="PTHR31640">
    <property type="entry name" value="TRANSMEMBRANE PROTEIN KIAA1109"/>
    <property type="match status" value="1"/>
</dbReference>
<proteinExistence type="predicted"/>
<feature type="region of interest" description="Disordered" evidence="1">
    <location>
        <begin position="2619"/>
        <end position="2652"/>
    </location>
</feature>
<dbReference type="InterPro" id="IPR033616">
    <property type="entry name" value="BLTP1"/>
</dbReference>
<keyword evidence="2" id="KW-0472">Membrane</keyword>